<dbReference type="InterPro" id="IPR000276">
    <property type="entry name" value="GPCR_Rhodpsn"/>
</dbReference>
<accession>A0AAD9UI70</accession>
<evidence type="ECO:0000259" key="10">
    <source>
        <dbReference type="PROSITE" id="PS50262"/>
    </source>
</evidence>
<evidence type="ECO:0000256" key="1">
    <source>
        <dbReference type="ARBA" id="ARBA00004141"/>
    </source>
</evidence>
<evidence type="ECO:0000256" key="6">
    <source>
        <dbReference type="ARBA" id="ARBA00023170"/>
    </source>
</evidence>
<keyword evidence="3 9" id="KW-1133">Transmembrane helix</keyword>
<dbReference type="PRINTS" id="PR00237">
    <property type="entry name" value="GPCRRHODOPSN"/>
</dbReference>
<evidence type="ECO:0000256" key="9">
    <source>
        <dbReference type="SAM" id="Phobius"/>
    </source>
</evidence>
<dbReference type="AlphaFoldDB" id="A0AAD9UI70"/>
<keyword evidence="7 8" id="KW-0807">Transducer</keyword>
<comment type="similarity">
    <text evidence="8">Belongs to the G-protein coupled receptor 1 family.</text>
</comment>
<dbReference type="InterPro" id="IPR017452">
    <property type="entry name" value="GPCR_Rhodpsn_7TM"/>
</dbReference>
<keyword evidence="4 8" id="KW-0297">G-protein coupled receptor</keyword>
<gene>
    <name evidence="11" type="ORF">NP493_86g03045</name>
</gene>
<dbReference type="PROSITE" id="PS00237">
    <property type="entry name" value="G_PROTEIN_RECEP_F1_1"/>
    <property type="match status" value="1"/>
</dbReference>
<sequence length="380" mass="42810">MFNSTIAPMLNNTDETGLLDAPPPQMANYIELDIHHAIRLYYQSFISLTGFVANILALIVTLSRRMRKHSTCLYMSAIGGSDALTLVIAFVWWVSRYVNTTSVWSCKLIIFTFYYAIHFSVTLLVAMTAERYVAIRFPFWSHVHLTRRKSVYVIVGVAMAILALDVPNLFTRTMITNEVTGSTRCLFSGSATLDIPYGFFLLYVWQWLDAGVYSFFPLTMLAIFNVLIIRTVRQRAAAMSDLSERDKKPAVATVTQSRTEQQITVMLLVVTFAFIALTTPIAVTLILEKTWTPPKDAHGSAIWRLWRTVVSNLMYTNHAINFLLYSLSSQKFRREVVRLLPCCTAAPKPLTRSRASKMSTSSSSASVSHSEVTLSVDTHI</sequence>
<dbReference type="PANTHER" id="PTHR24243">
    <property type="entry name" value="G-PROTEIN COUPLED RECEPTOR"/>
    <property type="match status" value="1"/>
</dbReference>
<dbReference type="GO" id="GO:0005886">
    <property type="term" value="C:plasma membrane"/>
    <property type="evidence" value="ECO:0007669"/>
    <property type="project" value="TreeGrafter"/>
</dbReference>
<evidence type="ECO:0000313" key="12">
    <source>
        <dbReference type="Proteomes" id="UP001209878"/>
    </source>
</evidence>
<evidence type="ECO:0000256" key="3">
    <source>
        <dbReference type="ARBA" id="ARBA00022989"/>
    </source>
</evidence>
<feature type="domain" description="G-protein coupled receptors family 1 profile" evidence="10">
    <location>
        <begin position="53"/>
        <end position="325"/>
    </location>
</feature>
<feature type="transmembrane region" description="Helical" evidence="9">
    <location>
        <begin position="108"/>
        <end position="129"/>
    </location>
</feature>
<dbReference type="SUPFAM" id="SSF81321">
    <property type="entry name" value="Family A G protein-coupled receptor-like"/>
    <property type="match status" value="1"/>
</dbReference>
<keyword evidence="6 8" id="KW-0675">Receptor</keyword>
<feature type="transmembrane region" description="Helical" evidence="9">
    <location>
        <begin position="306"/>
        <end position="325"/>
    </location>
</feature>
<keyword evidence="12" id="KW-1185">Reference proteome</keyword>
<feature type="transmembrane region" description="Helical" evidence="9">
    <location>
        <begin position="72"/>
        <end position="93"/>
    </location>
</feature>
<dbReference type="PANTHER" id="PTHR24243:SF230">
    <property type="entry name" value="G-PROTEIN COUPLED RECEPTORS FAMILY 1 PROFILE DOMAIN-CONTAINING PROTEIN"/>
    <property type="match status" value="1"/>
</dbReference>
<feature type="transmembrane region" description="Helical" evidence="9">
    <location>
        <begin position="210"/>
        <end position="229"/>
    </location>
</feature>
<evidence type="ECO:0000256" key="7">
    <source>
        <dbReference type="ARBA" id="ARBA00023224"/>
    </source>
</evidence>
<evidence type="ECO:0000256" key="5">
    <source>
        <dbReference type="ARBA" id="ARBA00023136"/>
    </source>
</evidence>
<feature type="transmembrane region" description="Helical" evidence="9">
    <location>
        <begin position="265"/>
        <end position="286"/>
    </location>
</feature>
<dbReference type="PROSITE" id="PS50262">
    <property type="entry name" value="G_PROTEIN_RECEP_F1_2"/>
    <property type="match status" value="1"/>
</dbReference>
<dbReference type="Gene3D" id="1.20.1070.10">
    <property type="entry name" value="Rhodopsin 7-helix transmembrane proteins"/>
    <property type="match status" value="1"/>
</dbReference>
<name>A0AAD9UI70_RIDPI</name>
<comment type="subcellular location">
    <subcellularLocation>
        <location evidence="1">Membrane</location>
        <topology evidence="1">Multi-pass membrane protein</topology>
    </subcellularLocation>
</comment>
<comment type="caution">
    <text evidence="11">The sequence shown here is derived from an EMBL/GenBank/DDBJ whole genome shotgun (WGS) entry which is preliminary data.</text>
</comment>
<proteinExistence type="inferred from homology"/>
<dbReference type="GO" id="GO:0004930">
    <property type="term" value="F:G protein-coupled receptor activity"/>
    <property type="evidence" value="ECO:0007669"/>
    <property type="project" value="UniProtKB-KW"/>
</dbReference>
<protein>
    <recommendedName>
        <fullName evidence="10">G-protein coupled receptors family 1 profile domain-containing protein</fullName>
    </recommendedName>
</protein>
<evidence type="ECO:0000256" key="4">
    <source>
        <dbReference type="ARBA" id="ARBA00023040"/>
    </source>
</evidence>
<evidence type="ECO:0000256" key="2">
    <source>
        <dbReference type="ARBA" id="ARBA00022692"/>
    </source>
</evidence>
<dbReference type="Proteomes" id="UP001209878">
    <property type="component" value="Unassembled WGS sequence"/>
</dbReference>
<evidence type="ECO:0000256" key="8">
    <source>
        <dbReference type="RuleBase" id="RU000688"/>
    </source>
</evidence>
<dbReference type="EMBL" id="JAODUO010000087">
    <property type="protein sequence ID" value="KAK2190137.1"/>
    <property type="molecule type" value="Genomic_DNA"/>
</dbReference>
<dbReference type="Pfam" id="PF00001">
    <property type="entry name" value="7tm_1"/>
    <property type="match status" value="1"/>
</dbReference>
<feature type="transmembrane region" description="Helical" evidence="9">
    <location>
        <begin position="150"/>
        <end position="170"/>
    </location>
</feature>
<dbReference type="CDD" id="cd14978">
    <property type="entry name" value="7tmA_FMRFamide_R-like"/>
    <property type="match status" value="1"/>
</dbReference>
<feature type="transmembrane region" description="Helical" evidence="9">
    <location>
        <begin position="40"/>
        <end position="60"/>
    </location>
</feature>
<organism evidence="11 12">
    <name type="scientific">Ridgeia piscesae</name>
    <name type="common">Tubeworm</name>
    <dbReference type="NCBI Taxonomy" id="27915"/>
    <lineage>
        <taxon>Eukaryota</taxon>
        <taxon>Metazoa</taxon>
        <taxon>Spiralia</taxon>
        <taxon>Lophotrochozoa</taxon>
        <taxon>Annelida</taxon>
        <taxon>Polychaeta</taxon>
        <taxon>Sedentaria</taxon>
        <taxon>Canalipalpata</taxon>
        <taxon>Sabellida</taxon>
        <taxon>Siboglinidae</taxon>
        <taxon>Ridgeia</taxon>
    </lineage>
</organism>
<keyword evidence="5 9" id="KW-0472">Membrane</keyword>
<keyword evidence="2 8" id="KW-0812">Transmembrane</keyword>
<reference evidence="11" key="1">
    <citation type="journal article" date="2023" name="Mol. Biol. Evol.">
        <title>Third-Generation Sequencing Reveals the Adaptive Role of the Epigenome in Three Deep-Sea Polychaetes.</title>
        <authorList>
            <person name="Perez M."/>
            <person name="Aroh O."/>
            <person name="Sun Y."/>
            <person name="Lan Y."/>
            <person name="Juniper S.K."/>
            <person name="Young C.R."/>
            <person name="Angers B."/>
            <person name="Qian P.Y."/>
        </authorList>
    </citation>
    <scope>NUCLEOTIDE SEQUENCE</scope>
    <source>
        <strain evidence="11">R07B-5</strain>
    </source>
</reference>
<evidence type="ECO:0000313" key="11">
    <source>
        <dbReference type="EMBL" id="KAK2190137.1"/>
    </source>
</evidence>